<comment type="caution">
    <text evidence="2">The sequence shown here is derived from an EMBL/GenBank/DDBJ whole genome shotgun (WGS) entry which is preliminary data.</text>
</comment>
<name>A0ABV0AX45_9ACTN</name>
<evidence type="ECO:0000313" key="2">
    <source>
        <dbReference type="EMBL" id="MEN3539829.1"/>
    </source>
</evidence>
<sequence>MTNQFARSDPYRGFADVSPLTGSEWVAQQLPGATLIMASTPCSPPIWLPIPGTRTATRSSSSPVTTRAPRPPSHVLAEFGFAPVDLGALREGGALMQLGGPLSGKHFLFQG</sequence>
<dbReference type="RefSeq" id="WP_346229706.1">
    <property type="nucleotide sequence ID" value="NZ_JBDJAW010000039.1"/>
</dbReference>
<proteinExistence type="predicted"/>
<reference evidence="2 3" key="1">
    <citation type="submission" date="2024-05" db="EMBL/GenBank/DDBJ databases">
        <title>Microbispora sp.ZYX-F-249.</title>
        <authorList>
            <person name="Xie H."/>
        </authorList>
    </citation>
    <scope>NUCLEOTIDE SEQUENCE [LARGE SCALE GENOMIC DNA]</scope>
    <source>
        <strain evidence="2 3">ZYX-F-249</strain>
    </source>
</reference>
<keyword evidence="3" id="KW-1185">Reference proteome</keyword>
<dbReference type="Gene3D" id="3.40.50.720">
    <property type="entry name" value="NAD(P)-binding Rossmann-like Domain"/>
    <property type="match status" value="1"/>
</dbReference>
<gene>
    <name evidence="2" type="ORF">AAH991_32295</name>
</gene>
<dbReference type="EMBL" id="JBDJAW010000039">
    <property type="protein sequence ID" value="MEN3539829.1"/>
    <property type="molecule type" value="Genomic_DNA"/>
</dbReference>
<organism evidence="2 3">
    <name type="scientific">Microbispora maris</name>
    <dbReference type="NCBI Taxonomy" id="3144104"/>
    <lineage>
        <taxon>Bacteria</taxon>
        <taxon>Bacillati</taxon>
        <taxon>Actinomycetota</taxon>
        <taxon>Actinomycetes</taxon>
        <taxon>Streptosporangiales</taxon>
        <taxon>Streptosporangiaceae</taxon>
        <taxon>Microbispora</taxon>
    </lineage>
</organism>
<feature type="compositionally biased region" description="Polar residues" evidence="1">
    <location>
        <begin position="54"/>
        <end position="65"/>
    </location>
</feature>
<dbReference type="Proteomes" id="UP001447516">
    <property type="component" value="Unassembled WGS sequence"/>
</dbReference>
<evidence type="ECO:0000256" key="1">
    <source>
        <dbReference type="SAM" id="MobiDB-lite"/>
    </source>
</evidence>
<accession>A0ABV0AX45</accession>
<evidence type="ECO:0000313" key="3">
    <source>
        <dbReference type="Proteomes" id="UP001447516"/>
    </source>
</evidence>
<feature type="region of interest" description="Disordered" evidence="1">
    <location>
        <begin position="51"/>
        <end position="71"/>
    </location>
</feature>
<protein>
    <submittedName>
        <fullName evidence="2">Uncharacterized protein</fullName>
    </submittedName>
</protein>